<evidence type="ECO:0000313" key="3">
    <source>
        <dbReference type="Proteomes" id="UP001227831"/>
    </source>
</evidence>
<evidence type="ECO:0000313" key="2">
    <source>
        <dbReference type="EMBL" id="MDQ7937712.1"/>
    </source>
</evidence>
<gene>
    <name evidence="2" type="ORF">RA086_08830</name>
</gene>
<comment type="caution">
    <text evidence="2">The sequence shown here is derived from an EMBL/GenBank/DDBJ whole genome shotgun (WGS) entry which is preliminary data.</text>
</comment>
<feature type="transmembrane region" description="Helical" evidence="1">
    <location>
        <begin position="420"/>
        <end position="439"/>
    </location>
</feature>
<feature type="transmembrane region" description="Helical" evidence="1">
    <location>
        <begin position="171"/>
        <end position="191"/>
    </location>
</feature>
<dbReference type="EMBL" id="JAVCWF010000001">
    <property type="protein sequence ID" value="MDQ7937712.1"/>
    <property type="molecule type" value="Genomic_DNA"/>
</dbReference>
<feature type="transmembrane region" description="Helical" evidence="1">
    <location>
        <begin position="82"/>
        <end position="103"/>
    </location>
</feature>
<name>A0ABU1A9R2_9LACO</name>
<sequence length="482" mass="52903">MLIESKQGVPLFFILANVIFYGTFYLSVYLGIWAIGILGAVLAAYYLTRIKYKLAYVIITMIMAFCFQNLVIGVWGRLGGETVGLSIMTQIPFVFLISAYLFLLMQSRLKFNQTYIVMLFLSLAILFSAFKSGSLNDVLVQVRNMITFFLAFELFTSCGQEKANFDTFSRLFILLGVVMLVAGVILLLGGFELYSQLGIANVYAAKGNVGEGLTGLPGRFSTDIFNVHMIRMGGLYYEPVTLSYFFSAQTIGAAILPWTRNQLWRVSMVAIMGIALLLTGGKGGMLIAAAVLFAIMMMRLLGNNISSGKIWGTILITISVFAVFSRFYSENYAGPAAAHFTTIQNTWQTILSNPLGYGIGRGGFNTLGDTSFDTGAESALMSIGYQMGIQGMIVLGLVFYSITRRLIDWASMKQQLNHPYFSVVVLLPLILFGTALFQLNTFTPQAIVPFAAIMAGGFGLQQTTVKCSECELRKTVDESVSG</sequence>
<feature type="transmembrane region" description="Helical" evidence="1">
    <location>
        <begin position="7"/>
        <end position="24"/>
    </location>
</feature>
<dbReference type="Proteomes" id="UP001227831">
    <property type="component" value="Unassembled WGS sequence"/>
</dbReference>
<organism evidence="2 3">
    <name type="scientific">Lactiplantibacillus brownii</name>
    <dbReference type="NCBI Taxonomy" id="3069269"/>
    <lineage>
        <taxon>Bacteria</taxon>
        <taxon>Bacillati</taxon>
        <taxon>Bacillota</taxon>
        <taxon>Bacilli</taxon>
        <taxon>Lactobacillales</taxon>
        <taxon>Lactobacillaceae</taxon>
        <taxon>Lactiplantibacillus</taxon>
    </lineage>
</organism>
<feature type="transmembrane region" description="Helical" evidence="1">
    <location>
        <begin position="115"/>
        <end position="132"/>
    </location>
</feature>
<feature type="transmembrane region" description="Helical" evidence="1">
    <location>
        <begin position="379"/>
        <end position="400"/>
    </location>
</feature>
<feature type="transmembrane region" description="Helical" evidence="1">
    <location>
        <begin position="54"/>
        <end position="76"/>
    </location>
</feature>
<feature type="transmembrane region" description="Helical" evidence="1">
    <location>
        <begin position="30"/>
        <end position="47"/>
    </location>
</feature>
<keyword evidence="1" id="KW-1133">Transmembrane helix</keyword>
<protein>
    <submittedName>
        <fullName evidence="2">Uncharacterized protein</fullName>
    </submittedName>
</protein>
<feature type="transmembrane region" description="Helical" evidence="1">
    <location>
        <begin position="309"/>
        <end position="328"/>
    </location>
</feature>
<accession>A0ABU1A9R2</accession>
<evidence type="ECO:0000256" key="1">
    <source>
        <dbReference type="SAM" id="Phobius"/>
    </source>
</evidence>
<feature type="transmembrane region" description="Helical" evidence="1">
    <location>
        <begin position="235"/>
        <end position="256"/>
    </location>
</feature>
<keyword evidence="1" id="KW-0812">Transmembrane</keyword>
<keyword evidence="1" id="KW-0472">Membrane</keyword>
<keyword evidence="3" id="KW-1185">Reference proteome</keyword>
<reference evidence="2 3" key="1">
    <citation type="journal article" date="2023" name="Int. J. Syst. Evol. Microbiol.">
        <title>Lactiplantibacillus brownii sp. nov., a novel psychrotolerant species isolated from sauerkraut.</title>
        <authorList>
            <person name="Heng Y.C."/>
            <person name="Silvaraju S."/>
            <person name="Lee J.K.Y."/>
            <person name="Kittelmann S."/>
        </authorList>
    </citation>
    <scope>NUCLEOTIDE SEQUENCE [LARGE SCALE GENOMIC DNA]</scope>
    <source>
        <strain evidence="2 3">WILCCON 0030</strain>
    </source>
</reference>
<dbReference type="RefSeq" id="WP_308703439.1">
    <property type="nucleotide sequence ID" value="NZ_AP027463.1"/>
</dbReference>
<proteinExistence type="predicted"/>